<dbReference type="AlphaFoldDB" id="A0A6P4FDK2"/>
<name>A0A6P4FDK2_DRORH</name>
<proteinExistence type="predicted"/>
<reference evidence="3" key="2">
    <citation type="submission" date="2025-04" db="UniProtKB">
        <authorList>
            <consortium name="RefSeq"/>
        </authorList>
    </citation>
    <scope>IDENTIFICATION</scope>
</reference>
<dbReference type="OrthoDB" id="7857119at2759"/>
<dbReference type="InterPro" id="IPR032675">
    <property type="entry name" value="LRR_dom_sf"/>
</dbReference>
<dbReference type="Proteomes" id="UP001652680">
    <property type="component" value="Unassembled WGS sequence"/>
</dbReference>
<dbReference type="EnsemblMetazoa" id="XM_017133001.2">
    <property type="protein sequence ID" value="XP_016988490.1"/>
    <property type="gene ID" value="LOC108051055"/>
</dbReference>
<gene>
    <name evidence="3" type="primary">LOC108051055</name>
    <name evidence="1" type="synonym">108051055</name>
</gene>
<sequence>MLKYNDLINFVLAHEFFLELLETHHKRLFEVLKLPLVCRITKLLIDQRAKKLFFWKELLKSYNQKRPYYVELSFGYDYVAIDIKETNNLYKKCTERFKTMGNITAEAIVNLCIWNPNLRVLSLKGTEIHGSISDIAPHCGNLEKLRIMINPRSSAAQFALFAKLPNLKTFIITGIQQSGSSLLFFNDLRKWCRPKSLQPLTLAIEYCKCDKRQSTAIEIFDALRCFRMYKLYEHLGYNFARCEYDLHKIPEAKNLVQESPETFPLYDGVQMEFERYEGELVLNIDKDSGLSQMGCFSKLPNLSHLVIKNTPTYVKERNSLAKLFQLMVPKGTFALKSCIIQLTIDRLESIELAKVESIRFLECHLSEWESIKYLCKLTNLQHVLINVCEPINSNTSELVFNLLSACRIKAEIACKDFKLKMKGRTVYISMKRRCNVDPFSSFAQPMNISTLSVPTNTYTLNQLFEAFATSNVNSIEELFYESSENIRFEDISKLTEIQTIRKLTCPALILTGIEKLAELNNLEDLYITGKGNLAALFTKLAEKNKIKSIRLDKQLVPEEVLRVSEIKSLKKLHCSFFNTQDLQSLSALAKSSIEELIVDPSDSLQNLFAAFSSNSTTRLQHLKINYKNLTITEMSEISKITNLKKLSARFFNAECTQMLVRLANLEHLVIKNVLGYEISPLEHLLWDSVHKSPITLRKLDLKVWIGFNECNSLTQLETLESLSCKLNKEPGIEILANINKLKELIIYKAEGSLIELFRAFALKSESTLQELQTPIICSDEIREISHIESLLKLIIYNKRENKFICLNPSNGHNSLTIDSNIFLPIFQSCQKLDCVTVDFEFGVAMAFNFVSEVNTILKSIRDPLLQKPLKLALRGKSTLHSKLHLEDIDEAFLTVFCYTYKSDLYTTAGLLFDYSESDSDDSDVSDQDEYENLINNFNLLSG</sequence>
<dbReference type="Gene3D" id="3.80.10.10">
    <property type="entry name" value="Ribonuclease Inhibitor"/>
    <property type="match status" value="2"/>
</dbReference>
<keyword evidence="2" id="KW-1185">Reference proteome</keyword>
<evidence type="ECO:0000313" key="1">
    <source>
        <dbReference type="EnsemblMetazoa" id="XP_016988490.1"/>
    </source>
</evidence>
<evidence type="ECO:0000313" key="3">
    <source>
        <dbReference type="RefSeq" id="XP_016988490.1"/>
    </source>
</evidence>
<dbReference type="GeneID" id="108051055"/>
<dbReference type="SUPFAM" id="SSF52047">
    <property type="entry name" value="RNI-like"/>
    <property type="match status" value="1"/>
</dbReference>
<dbReference type="SUPFAM" id="SSF52058">
    <property type="entry name" value="L domain-like"/>
    <property type="match status" value="1"/>
</dbReference>
<reference evidence="1" key="3">
    <citation type="submission" date="2025-05" db="UniProtKB">
        <authorList>
            <consortium name="EnsemblMetazoa"/>
        </authorList>
    </citation>
    <scope>IDENTIFICATION</scope>
</reference>
<organism evidence="3">
    <name type="scientific">Drosophila rhopaloa</name>
    <name type="common">Fruit fly</name>
    <dbReference type="NCBI Taxonomy" id="1041015"/>
    <lineage>
        <taxon>Eukaryota</taxon>
        <taxon>Metazoa</taxon>
        <taxon>Ecdysozoa</taxon>
        <taxon>Arthropoda</taxon>
        <taxon>Hexapoda</taxon>
        <taxon>Insecta</taxon>
        <taxon>Pterygota</taxon>
        <taxon>Neoptera</taxon>
        <taxon>Endopterygota</taxon>
        <taxon>Diptera</taxon>
        <taxon>Brachycera</taxon>
        <taxon>Muscomorpha</taxon>
        <taxon>Ephydroidea</taxon>
        <taxon>Drosophilidae</taxon>
        <taxon>Drosophila</taxon>
        <taxon>Sophophora</taxon>
    </lineage>
</organism>
<accession>A0A6P4FDK2</accession>
<protein>
    <submittedName>
        <fullName evidence="3">Uncharacterized protein LOC108051055 isoform X1</fullName>
    </submittedName>
</protein>
<reference evidence="2" key="1">
    <citation type="journal article" date="2021" name="Elife">
        <title>Highly contiguous assemblies of 101 drosophilid genomes.</title>
        <authorList>
            <person name="Kim B.Y."/>
            <person name="Wang J.R."/>
            <person name="Miller D.E."/>
            <person name="Barmina O."/>
            <person name="Delaney E."/>
            <person name="Thompson A."/>
            <person name="Comeault A.A."/>
            <person name="Peede D."/>
            <person name="D'Agostino E.R."/>
            <person name="Pelaez J."/>
            <person name="Aguilar J.M."/>
            <person name="Haji D."/>
            <person name="Matsunaga T."/>
            <person name="Armstrong E.E."/>
            <person name="Zych M."/>
            <person name="Ogawa Y."/>
            <person name="Stamenkovic-Radak M."/>
            <person name="Jelic M."/>
            <person name="Veselinovic M.S."/>
            <person name="Tanaskovic M."/>
            <person name="Eric P."/>
            <person name="Gao J.J."/>
            <person name="Katoh T.K."/>
            <person name="Toda M.J."/>
            <person name="Watabe H."/>
            <person name="Watada M."/>
            <person name="Davis J.S."/>
            <person name="Moyle L.C."/>
            <person name="Manoli G."/>
            <person name="Bertolini E."/>
            <person name="Kostal V."/>
            <person name="Hawley R.S."/>
            <person name="Takahashi A."/>
            <person name="Jones C.D."/>
            <person name="Price D.K."/>
            <person name="Whiteman N."/>
            <person name="Kopp A."/>
            <person name="Matute D.R."/>
            <person name="Petrov D.A."/>
        </authorList>
    </citation>
    <scope>NUCLEOTIDE SEQUENCE [LARGE SCALE GENOMIC DNA]</scope>
</reference>
<dbReference type="RefSeq" id="XP_016988490.1">
    <property type="nucleotide sequence ID" value="XM_017133001.1"/>
</dbReference>
<evidence type="ECO:0000313" key="2">
    <source>
        <dbReference type="Proteomes" id="UP001652680"/>
    </source>
</evidence>